<feature type="domain" description="Tc1-like transposase DDE" evidence="1">
    <location>
        <begin position="132"/>
        <end position="190"/>
    </location>
</feature>
<dbReference type="InterPro" id="IPR036397">
    <property type="entry name" value="RNaseH_sf"/>
</dbReference>
<organism evidence="2 3">
    <name type="scientific">Methanobrevibacter millerae</name>
    <dbReference type="NCBI Taxonomy" id="230361"/>
    <lineage>
        <taxon>Archaea</taxon>
        <taxon>Methanobacteriati</taxon>
        <taxon>Methanobacteriota</taxon>
        <taxon>Methanomada group</taxon>
        <taxon>Methanobacteria</taxon>
        <taxon>Methanobacteriales</taxon>
        <taxon>Methanobacteriaceae</taxon>
        <taxon>Methanobrevibacter</taxon>
    </lineage>
</organism>
<evidence type="ECO:0000259" key="1">
    <source>
        <dbReference type="Pfam" id="PF13358"/>
    </source>
</evidence>
<name>A0A0U3D0K9_9EURY</name>
<gene>
    <name evidence="2" type="ORF">sm9_2296</name>
</gene>
<dbReference type="Proteomes" id="UP000067738">
    <property type="component" value="Chromosome"/>
</dbReference>
<dbReference type="Gene3D" id="3.30.420.10">
    <property type="entry name" value="Ribonuclease H-like superfamily/Ribonuclease H"/>
    <property type="match status" value="1"/>
</dbReference>
<dbReference type="InterPro" id="IPR038717">
    <property type="entry name" value="Tc1-like_DDE_dom"/>
</dbReference>
<dbReference type="Pfam" id="PF13358">
    <property type="entry name" value="DDE_3"/>
    <property type="match status" value="1"/>
</dbReference>
<accession>A0A0U3D0K9</accession>
<dbReference type="PATRIC" id="fig|230361.4.peg.2370"/>
<dbReference type="AlphaFoldDB" id="A0A0U3D0K9"/>
<dbReference type="EMBL" id="CP011266">
    <property type="protein sequence ID" value="ALT70052.1"/>
    <property type="molecule type" value="Genomic_DNA"/>
</dbReference>
<protein>
    <submittedName>
        <fullName evidence="2">Transposase</fullName>
    </submittedName>
</protein>
<evidence type="ECO:0000313" key="2">
    <source>
        <dbReference type="EMBL" id="ALT70052.1"/>
    </source>
</evidence>
<keyword evidence="3" id="KW-1185">Reference proteome</keyword>
<dbReference type="GO" id="GO:0003676">
    <property type="term" value="F:nucleic acid binding"/>
    <property type="evidence" value="ECO:0007669"/>
    <property type="project" value="InterPro"/>
</dbReference>
<evidence type="ECO:0000313" key="3">
    <source>
        <dbReference type="Proteomes" id="UP000067738"/>
    </source>
</evidence>
<dbReference type="KEGG" id="mmil:sm9_2296"/>
<reference evidence="2 3" key="1">
    <citation type="submission" date="2015-04" db="EMBL/GenBank/DDBJ databases">
        <title>The complete genome sequence of the rumen methanogen Methanobrevibacter millerae SM9.</title>
        <authorList>
            <person name="Leahy S.C."/>
            <person name="Kelly W.J."/>
            <person name="Pacheco D.M."/>
            <person name="Li D."/>
            <person name="Altermann E."/>
            <person name="Attwood G.T."/>
        </authorList>
    </citation>
    <scope>NUCLEOTIDE SEQUENCE [LARGE SCALE GENOMIC DNA]</scope>
    <source>
        <strain evidence="2 3">SM9</strain>
    </source>
</reference>
<proteinExistence type="predicted"/>
<sequence>MNFLGILGFNCESLLFDIKNLNEFEFGKSLFKIRNFYSHEEQDIKLLNYIINNYDLSKKDIRKIIENNDENNDDFTGKILRLMKRNKRDKSSILARKLGKHCKRESTENLDKIKKTKKDYIYQMIKDLEIYQIFQNKPRIVIFLDNARAHLSDFAQDIAEALNIYLLYIPEYSPWFDPVESVWDIHKKYIIVIYLIFLINDFY</sequence>
<dbReference type="OrthoDB" id="195008at2157"/>